<evidence type="ECO:0000313" key="3">
    <source>
        <dbReference type="EMBL" id="VEU42337.1"/>
    </source>
</evidence>
<keyword evidence="1" id="KW-1133">Transmembrane helix</keyword>
<protein>
    <recommendedName>
        <fullName evidence="5">Niemann-Pick C1 N-terminal domain-containing protein</fullName>
    </recommendedName>
</protein>
<keyword evidence="4" id="KW-1185">Reference proteome</keyword>
<keyword evidence="1" id="KW-0472">Membrane</keyword>
<dbReference type="AlphaFoldDB" id="A0A448ZJX3"/>
<accession>A0A448ZJX3</accession>
<sequence length="452" mass="50804">MIVMRKAKIFFVLLGCHNLFGAYGVNSDIIEMNSISRNNDEKHGRNLVNMMVPGDRVSSIDKSSAICTADSGDGQEVEIVRTVVDYYYAIESTDKITTKDSIGRTMIRLLENKLFRSIRPAVLWCYFDEPQNTRRNLLRDVADAFDKGDHLRKLTLEEARRRLSIVSVSNNPDDEETTIECNFPTNHTGNCTVMHGKVTVMHHATSDVSLAVASIFDSTQKAMDYNEIFIPLDLDENAANITNIEWLGETEEEAINGGPIIVSDVPIISEVNIDEIEQKENKQSLLAYALTIPVLLLIAFALLVTKKKTKRKIKTREQVRAIRSFDDVLIGTGDPPGSFHEGMYHYTCQGVRYLSTNCADCIETKRNGFFTALDLETISEKSLEDDEDFSTHRKKHFVNASQSALGKKHSSIDVHVCNSARCPICTYKPRDVCFVSRSENFLGALREGELEV</sequence>
<organism evidence="3 4">
    <name type="scientific">Pseudo-nitzschia multistriata</name>
    <dbReference type="NCBI Taxonomy" id="183589"/>
    <lineage>
        <taxon>Eukaryota</taxon>
        <taxon>Sar</taxon>
        <taxon>Stramenopiles</taxon>
        <taxon>Ochrophyta</taxon>
        <taxon>Bacillariophyta</taxon>
        <taxon>Bacillariophyceae</taxon>
        <taxon>Bacillariophycidae</taxon>
        <taxon>Bacillariales</taxon>
        <taxon>Bacillariaceae</taxon>
        <taxon>Pseudo-nitzschia</taxon>
    </lineage>
</organism>
<name>A0A448ZJX3_9STRA</name>
<gene>
    <name evidence="3" type="ORF">PSNMU_V1.4_AUG-EV-PASAV3_0092980</name>
</gene>
<keyword evidence="1" id="KW-0812">Transmembrane</keyword>
<dbReference type="EMBL" id="CAACVS010000438">
    <property type="protein sequence ID" value="VEU42337.1"/>
    <property type="molecule type" value="Genomic_DNA"/>
</dbReference>
<keyword evidence="2" id="KW-0732">Signal</keyword>
<evidence type="ECO:0008006" key="5">
    <source>
        <dbReference type="Google" id="ProtNLM"/>
    </source>
</evidence>
<evidence type="ECO:0000256" key="2">
    <source>
        <dbReference type="SAM" id="SignalP"/>
    </source>
</evidence>
<evidence type="ECO:0000313" key="4">
    <source>
        <dbReference type="Proteomes" id="UP000291116"/>
    </source>
</evidence>
<feature type="signal peptide" evidence="2">
    <location>
        <begin position="1"/>
        <end position="24"/>
    </location>
</feature>
<evidence type="ECO:0000256" key="1">
    <source>
        <dbReference type="SAM" id="Phobius"/>
    </source>
</evidence>
<proteinExistence type="predicted"/>
<reference evidence="3 4" key="1">
    <citation type="submission" date="2019-01" db="EMBL/GenBank/DDBJ databases">
        <authorList>
            <person name="Ferrante I. M."/>
        </authorList>
    </citation>
    <scope>NUCLEOTIDE SEQUENCE [LARGE SCALE GENOMIC DNA]</scope>
    <source>
        <strain evidence="3 4">B856</strain>
    </source>
</reference>
<feature type="transmembrane region" description="Helical" evidence="1">
    <location>
        <begin position="285"/>
        <end position="304"/>
    </location>
</feature>
<dbReference type="OrthoDB" id="49033at2759"/>
<feature type="chain" id="PRO_5018996963" description="Niemann-Pick C1 N-terminal domain-containing protein" evidence="2">
    <location>
        <begin position="25"/>
        <end position="452"/>
    </location>
</feature>
<dbReference type="Proteomes" id="UP000291116">
    <property type="component" value="Unassembled WGS sequence"/>
</dbReference>